<dbReference type="InterPro" id="IPR018062">
    <property type="entry name" value="HTH_AraC-typ_CS"/>
</dbReference>
<keyword evidence="2 5" id="KW-0238">DNA-binding</keyword>
<evidence type="ECO:0000256" key="3">
    <source>
        <dbReference type="ARBA" id="ARBA00023163"/>
    </source>
</evidence>
<dbReference type="Proteomes" id="UP000190367">
    <property type="component" value="Unassembled WGS sequence"/>
</dbReference>
<proteinExistence type="predicted"/>
<evidence type="ECO:0000256" key="1">
    <source>
        <dbReference type="ARBA" id="ARBA00023015"/>
    </source>
</evidence>
<dbReference type="PANTHER" id="PTHR43280">
    <property type="entry name" value="ARAC-FAMILY TRANSCRIPTIONAL REGULATOR"/>
    <property type="match status" value="1"/>
</dbReference>
<sequence>MSNTGKNIEDKTMVVPEYPRVYLYIRIVQAKLFIDNHYADEIDLENIADEAYFSRFHFIRLFKSAYGKTPHQYLKSVRIEKAEQLLKEGKTVAEACFSVGFQSLTTFSGLFKKIVGESPSSYAARHKEMKKQISEKPLAFVPSCYAYQHGWLEK</sequence>
<dbReference type="GO" id="GO:0003700">
    <property type="term" value="F:DNA-binding transcription factor activity"/>
    <property type="evidence" value="ECO:0007669"/>
    <property type="project" value="InterPro"/>
</dbReference>
<dbReference type="PROSITE" id="PS01124">
    <property type="entry name" value="HTH_ARAC_FAMILY_2"/>
    <property type="match status" value="1"/>
</dbReference>
<dbReference type="SUPFAM" id="SSF46689">
    <property type="entry name" value="Homeodomain-like"/>
    <property type="match status" value="2"/>
</dbReference>
<evidence type="ECO:0000259" key="4">
    <source>
        <dbReference type="PROSITE" id="PS01124"/>
    </source>
</evidence>
<dbReference type="InterPro" id="IPR018060">
    <property type="entry name" value="HTH_AraC"/>
</dbReference>
<keyword evidence="3" id="KW-0804">Transcription</keyword>
<dbReference type="Gene3D" id="1.10.10.60">
    <property type="entry name" value="Homeodomain-like"/>
    <property type="match status" value="2"/>
</dbReference>
<dbReference type="AlphaFoldDB" id="A0A1T4KLA2"/>
<protein>
    <submittedName>
        <fullName evidence="5">AraC-type DNA-binding protein</fullName>
    </submittedName>
</protein>
<dbReference type="InterPro" id="IPR009057">
    <property type="entry name" value="Homeodomain-like_sf"/>
</dbReference>
<keyword evidence="6" id="KW-1185">Reference proteome</keyword>
<dbReference type="PANTHER" id="PTHR43280:SF2">
    <property type="entry name" value="HTH-TYPE TRANSCRIPTIONAL REGULATOR EXSA"/>
    <property type="match status" value="1"/>
</dbReference>
<feature type="domain" description="HTH araC/xylS-type" evidence="4">
    <location>
        <begin position="28"/>
        <end position="125"/>
    </location>
</feature>
<keyword evidence="1" id="KW-0805">Transcription regulation</keyword>
<reference evidence="6" key="1">
    <citation type="submission" date="2017-02" db="EMBL/GenBank/DDBJ databases">
        <authorList>
            <person name="Varghese N."/>
            <person name="Submissions S."/>
        </authorList>
    </citation>
    <scope>NUCLEOTIDE SEQUENCE [LARGE SCALE GENOMIC DNA]</scope>
    <source>
        <strain evidence="6">DSM 22224</strain>
    </source>
</reference>
<dbReference type="GO" id="GO:0043565">
    <property type="term" value="F:sequence-specific DNA binding"/>
    <property type="evidence" value="ECO:0007669"/>
    <property type="project" value="InterPro"/>
</dbReference>
<dbReference type="EMBL" id="FUWZ01000001">
    <property type="protein sequence ID" value="SJZ43147.1"/>
    <property type="molecule type" value="Genomic_DNA"/>
</dbReference>
<evidence type="ECO:0000256" key="2">
    <source>
        <dbReference type="ARBA" id="ARBA00023125"/>
    </source>
</evidence>
<dbReference type="STRING" id="634771.SAMN04488128_101193"/>
<dbReference type="SMART" id="SM00342">
    <property type="entry name" value="HTH_ARAC"/>
    <property type="match status" value="1"/>
</dbReference>
<dbReference type="Pfam" id="PF12833">
    <property type="entry name" value="HTH_18"/>
    <property type="match status" value="1"/>
</dbReference>
<gene>
    <name evidence="5" type="ORF">SAMN04488128_101193</name>
</gene>
<dbReference type="PROSITE" id="PS00041">
    <property type="entry name" value="HTH_ARAC_FAMILY_1"/>
    <property type="match status" value="1"/>
</dbReference>
<dbReference type="RefSeq" id="WP_235021492.1">
    <property type="nucleotide sequence ID" value="NZ_FUWZ01000001.1"/>
</dbReference>
<name>A0A1T4KLA2_9BACT</name>
<accession>A0A1T4KLA2</accession>
<evidence type="ECO:0000313" key="6">
    <source>
        <dbReference type="Proteomes" id="UP000190367"/>
    </source>
</evidence>
<evidence type="ECO:0000313" key="5">
    <source>
        <dbReference type="EMBL" id="SJZ43147.1"/>
    </source>
</evidence>
<organism evidence="5 6">
    <name type="scientific">Chitinophaga eiseniae</name>
    <dbReference type="NCBI Taxonomy" id="634771"/>
    <lineage>
        <taxon>Bacteria</taxon>
        <taxon>Pseudomonadati</taxon>
        <taxon>Bacteroidota</taxon>
        <taxon>Chitinophagia</taxon>
        <taxon>Chitinophagales</taxon>
        <taxon>Chitinophagaceae</taxon>
        <taxon>Chitinophaga</taxon>
    </lineage>
</organism>